<feature type="transmembrane region" description="Helical" evidence="10">
    <location>
        <begin position="29"/>
        <end position="51"/>
    </location>
</feature>
<dbReference type="Pfam" id="PF04612">
    <property type="entry name" value="T2SSM"/>
    <property type="match status" value="1"/>
</dbReference>
<dbReference type="GO" id="GO:0005886">
    <property type="term" value="C:plasma membrane"/>
    <property type="evidence" value="ECO:0007669"/>
    <property type="project" value="UniProtKB-SubCell"/>
</dbReference>
<keyword evidence="7" id="KW-0653">Protein transport</keyword>
<keyword evidence="12" id="KW-1185">Reference proteome</keyword>
<dbReference type="Gene3D" id="3.30.1360.100">
    <property type="entry name" value="General secretion pathway protein M, EpsM"/>
    <property type="match status" value="1"/>
</dbReference>
<protein>
    <submittedName>
        <fullName evidence="11">Type II secretion system protein M</fullName>
    </submittedName>
</protein>
<sequence>MSTLKTTLAQYRAGAEQFWQARTEQERKFLAVGGAVVGVALAYAVLVAPAMEGRVKLRKELPQLHQQEAQLQALALQASALKGQARVAPPPMTRDSLTASLAARSLTAQSVAITGEYARLQLNNVSFPGLMDWLATLRRDGHITVEDAVINGQATAGQVDATLTLHQAGGAQ</sequence>
<keyword evidence="6 10" id="KW-0812">Transmembrane</keyword>
<dbReference type="SUPFAM" id="SSF103054">
    <property type="entry name" value="General secretion pathway protein M, EpsM"/>
    <property type="match status" value="1"/>
</dbReference>
<dbReference type="GO" id="GO:0015627">
    <property type="term" value="C:type II protein secretion system complex"/>
    <property type="evidence" value="ECO:0007669"/>
    <property type="project" value="InterPro"/>
</dbReference>
<evidence type="ECO:0000313" key="11">
    <source>
        <dbReference type="EMBL" id="MBA5608039.1"/>
    </source>
</evidence>
<dbReference type="RefSeq" id="WP_182220223.1">
    <property type="nucleotide sequence ID" value="NZ_JACEZS010000024.1"/>
</dbReference>
<comment type="subcellular location">
    <subcellularLocation>
        <location evidence="1">Cell inner membrane</location>
        <topology evidence="1">Single-pass membrane protein</topology>
    </subcellularLocation>
</comment>
<gene>
    <name evidence="11" type="ORF">H3H36_22040</name>
</gene>
<evidence type="ECO:0000256" key="8">
    <source>
        <dbReference type="ARBA" id="ARBA00022989"/>
    </source>
</evidence>
<keyword evidence="8 10" id="KW-1133">Transmembrane helix</keyword>
<comment type="caution">
    <text evidence="11">The sequence shown here is derived from an EMBL/GenBank/DDBJ whole genome shotgun (WGS) entry which is preliminary data.</text>
</comment>
<organism evidence="11 12">
    <name type="scientific">Rugamonas fusca</name>
    <dbReference type="NCBI Taxonomy" id="2758568"/>
    <lineage>
        <taxon>Bacteria</taxon>
        <taxon>Pseudomonadati</taxon>
        <taxon>Pseudomonadota</taxon>
        <taxon>Betaproteobacteria</taxon>
        <taxon>Burkholderiales</taxon>
        <taxon>Oxalobacteraceae</taxon>
        <taxon>Telluria group</taxon>
        <taxon>Rugamonas</taxon>
    </lineage>
</organism>
<dbReference type="Proteomes" id="UP000566711">
    <property type="component" value="Unassembled WGS sequence"/>
</dbReference>
<dbReference type="EMBL" id="JACEZS010000024">
    <property type="protein sequence ID" value="MBA5608039.1"/>
    <property type="molecule type" value="Genomic_DNA"/>
</dbReference>
<reference evidence="11 12" key="1">
    <citation type="submission" date="2020-07" db="EMBL/GenBank/DDBJ databases">
        <title>Novel species isolated from subtropical streams in China.</title>
        <authorList>
            <person name="Lu H."/>
        </authorList>
    </citation>
    <scope>NUCLEOTIDE SEQUENCE [LARGE SCALE GENOMIC DNA]</scope>
    <source>
        <strain evidence="11 12">FT3S</strain>
    </source>
</reference>
<dbReference type="InterPro" id="IPR007690">
    <property type="entry name" value="T2SS_GspM"/>
</dbReference>
<dbReference type="AlphaFoldDB" id="A0A7W2ELF3"/>
<evidence type="ECO:0000256" key="3">
    <source>
        <dbReference type="ARBA" id="ARBA00022448"/>
    </source>
</evidence>
<dbReference type="GO" id="GO:0015628">
    <property type="term" value="P:protein secretion by the type II secretion system"/>
    <property type="evidence" value="ECO:0007669"/>
    <property type="project" value="InterPro"/>
</dbReference>
<evidence type="ECO:0000256" key="4">
    <source>
        <dbReference type="ARBA" id="ARBA00022475"/>
    </source>
</evidence>
<keyword evidence="4" id="KW-1003">Cell membrane</keyword>
<evidence type="ECO:0000256" key="9">
    <source>
        <dbReference type="ARBA" id="ARBA00023136"/>
    </source>
</evidence>
<comment type="similarity">
    <text evidence="2">Belongs to the GSP M family.</text>
</comment>
<name>A0A7W2ELF3_9BURK</name>
<evidence type="ECO:0000256" key="1">
    <source>
        <dbReference type="ARBA" id="ARBA00004377"/>
    </source>
</evidence>
<keyword evidence="3" id="KW-0813">Transport</keyword>
<keyword evidence="5" id="KW-0997">Cell inner membrane</keyword>
<accession>A0A7W2ELF3</accession>
<evidence type="ECO:0000256" key="2">
    <source>
        <dbReference type="ARBA" id="ARBA00010637"/>
    </source>
</evidence>
<evidence type="ECO:0000256" key="6">
    <source>
        <dbReference type="ARBA" id="ARBA00022692"/>
    </source>
</evidence>
<evidence type="ECO:0000256" key="5">
    <source>
        <dbReference type="ARBA" id="ARBA00022519"/>
    </source>
</evidence>
<dbReference type="InterPro" id="IPR023229">
    <property type="entry name" value="T2SS_M_periplasmic_sf"/>
</dbReference>
<evidence type="ECO:0000256" key="10">
    <source>
        <dbReference type="SAM" id="Phobius"/>
    </source>
</evidence>
<evidence type="ECO:0000256" key="7">
    <source>
        <dbReference type="ARBA" id="ARBA00022927"/>
    </source>
</evidence>
<keyword evidence="9 10" id="KW-0472">Membrane</keyword>
<evidence type="ECO:0000313" key="12">
    <source>
        <dbReference type="Proteomes" id="UP000566711"/>
    </source>
</evidence>
<proteinExistence type="inferred from homology"/>